<dbReference type="EMBL" id="JAHFXF010000014">
    <property type="protein sequence ID" value="KAG9700529.1"/>
    <property type="molecule type" value="Genomic_DNA"/>
</dbReference>
<protein>
    <submittedName>
        <fullName evidence="2">Uncharacterized protein</fullName>
    </submittedName>
</protein>
<gene>
    <name evidence="2" type="ORF">KCU76_g686</name>
</gene>
<reference evidence="2" key="2">
    <citation type="submission" date="2021-08" db="EMBL/GenBank/DDBJ databases">
        <authorList>
            <person name="Gostincar C."/>
            <person name="Sun X."/>
            <person name="Song Z."/>
            <person name="Gunde-Cimerman N."/>
        </authorList>
    </citation>
    <scope>NUCLEOTIDE SEQUENCE</scope>
    <source>
        <strain evidence="2">EXF-9911</strain>
    </source>
</reference>
<name>A0A9P8JES7_AURME</name>
<organism evidence="2 3">
    <name type="scientific">Aureobasidium melanogenum</name>
    <name type="common">Aureobasidium pullulans var. melanogenum</name>
    <dbReference type="NCBI Taxonomy" id="46634"/>
    <lineage>
        <taxon>Eukaryota</taxon>
        <taxon>Fungi</taxon>
        <taxon>Dikarya</taxon>
        <taxon>Ascomycota</taxon>
        <taxon>Pezizomycotina</taxon>
        <taxon>Dothideomycetes</taxon>
        <taxon>Dothideomycetidae</taxon>
        <taxon>Dothideales</taxon>
        <taxon>Saccotheciaceae</taxon>
        <taxon>Aureobasidium</taxon>
    </lineage>
</organism>
<proteinExistence type="predicted"/>
<dbReference type="AlphaFoldDB" id="A0A9P8JES7"/>
<feature type="region of interest" description="Disordered" evidence="1">
    <location>
        <begin position="194"/>
        <end position="214"/>
    </location>
</feature>
<reference evidence="2" key="1">
    <citation type="journal article" date="2021" name="J Fungi (Basel)">
        <title>Virulence traits and population genomics of the black yeast Aureobasidium melanogenum.</title>
        <authorList>
            <person name="Cernosa A."/>
            <person name="Sun X."/>
            <person name="Gostincar C."/>
            <person name="Fang C."/>
            <person name="Gunde-Cimerman N."/>
            <person name="Song Z."/>
        </authorList>
    </citation>
    <scope>NUCLEOTIDE SEQUENCE</scope>
    <source>
        <strain evidence="2">EXF-9911</strain>
    </source>
</reference>
<feature type="non-terminal residue" evidence="2">
    <location>
        <position position="214"/>
    </location>
</feature>
<sequence length="214" mass="25771">MFALSSLTWRFFRPFTCTGTAHSLWPLRRLAYSTSQDNEVDPEYLFALRKQDPSAYAKWRYHNDDNFYRRARLARRKYLRRPEIRERKRTPQSVQYMREYDASLDERKLHMRRRSQRLFGILNENRWIREGWTWKLHTPVITPDRVDHYCTACQKDCFLRVWWATKAEPTTYICNSCFASDFDLMVPEVPDGRNKKLPQIFTSPDYPSPSSAKP</sequence>
<evidence type="ECO:0000313" key="3">
    <source>
        <dbReference type="Proteomes" id="UP000779574"/>
    </source>
</evidence>
<dbReference type="Proteomes" id="UP000779574">
    <property type="component" value="Unassembled WGS sequence"/>
</dbReference>
<evidence type="ECO:0000256" key="1">
    <source>
        <dbReference type="SAM" id="MobiDB-lite"/>
    </source>
</evidence>
<comment type="caution">
    <text evidence="2">The sequence shown here is derived from an EMBL/GenBank/DDBJ whole genome shotgun (WGS) entry which is preliminary data.</text>
</comment>
<dbReference type="OrthoDB" id="3871322at2759"/>
<evidence type="ECO:0000313" key="2">
    <source>
        <dbReference type="EMBL" id="KAG9700529.1"/>
    </source>
</evidence>
<accession>A0A9P8JES7</accession>